<evidence type="ECO:0000256" key="2">
    <source>
        <dbReference type="ARBA" id="ARBA00023015"/>
    </source>
</evidence>
<keyword evidence="7" id="KW-1185">Reference proteome</keyword>
<keyword evidence="2" id="KW-0805">Transcription regulation</keyword>
<dbReference type="EMBL" id="CP021422">
    <property type="protein sequence ID" value="ASB42045.1"/>
    <property type="molecule type" value="Genomic_DNA"/>
</dbReference>
<organism evidence="6 7">
    <name type="scientific">Acutalibacter muris</name>
    <dbReference type="NCBI Taxonomy" id="1796620"/>
    <lineage>
        <taxon>Bacteria</taxon>
        <taxon>Bacillati</taxon>
        <taxon>Bacillota</taxon>
        <taxon>Clostridia</taxon>
        <taxon>Eubacteriales</taxon>
        <taxon>Acutalibacteraceae</taxon>
        <taxon>Acutalibacter</taxon>
    </lineage>
</organism>
<dbReference type="PRINTS" id="PR00036">
    <property type="entry name" value="HTHLACI"/>
</dbReference>
<keyword evidence="1" id="KW-0678">Repressor</keyword>
<evidence type="ECO:0000313" key="7">
    <source>
        <dbReference type="Proteomes" id="UP000196710"/>
    </source>
</evidence>
<dbReference type="PROSITE" id="PS50932">
    <property type="entry name" value="HTH_LACI_2"/>
    <property type="match status" value="1"/>
</dbReference>
<name>A0ABN5A5J7_9FIRM</name>
<evidence type="ECO:0000256" key="1">
    <source>
        <dbReference type="ARBA" id="ARBA00022491"/>
    </source>
</evidence>
<proteinExistence type="predicted"/>
<accession>A0ABN5A5J7</accession>
<evidence type="ECO:0000256" key="4">
    <source>
        <dbReference type="ARBA" id="ARBA00023163"/>
    </source>
</evidence>
<evidence type="ECO:0000313" key="6">
    <source>
        <dbReference type="EMBL" id="ASB42045.1"/>
    </source>
</evidence>
<dbReference type="PANTHER" id="PTHR30146">
    <property type="entry name" value="LACI-RELATED TRANSCRIPTIONAL REPRESSOR"/>
    <property type="match status" value="1"/>
</dbReference>
<dbReference type="Gene3D" id="3.40.50.2300">
    <property type="match status" value="2"/>
</dbReference>
<dbReference type="Gene3D" id="1.10.260.40">
    <property type="entry name" value="lambda repressor-like DNA-binding domains"/>
    <property type="match status" value="1"/>
</dbReference>
<dbReference type="InterPro" id="IPR028082">
    <property type="entry name" value="Peripla_BP_I"/>
</dbReference>
<dbReference type="InterPro" id="IPR046335">
    <property type="entry name" value="LacI/GalR-like_sensor"/>
</dbReference>
<dbReference type="PROSITE" id="PS00356">
    <property type="entry name" value="HTH_LACI_1"/>
    <property type="match status" value="1"/>
</dbReference>
<dbReference type="CDD" id="cd06291">
    <property type="entry name" value="PBP1_Qymf-like"/>
    <property type="match status" value="1"/>
</dbReference>
<dbReference type="SUPFAM" id="SSF47413">
    <property type="entry name" value="lambda repressor-like DNA-binding domains"/>
    <property type="match status" value="1"/>
</dbReference>
<dbReference type="CDD" id="cd01392">
    <property type="entry name" value="HTH_LacI"/>
    <property type="match status" value="1"/>
</dbReference>
<feature type="domain" description="HTH lacI-type" evidence="5">
    <location>
        <begin position="3"/>
        <end position="57"/>
    </location>
</feature>
<dbReference type="Proteomes" id="UP000196710">
    <property type="component" value="Chromosome"/>
</dbReference>
<evidence type="ECO:0000256" key="3">
    <source>
        <dbReference type="ARBA" id="ARBA00023125"/>
    </source>
</evidence>
<dbReference type="Pfam" id="PF13377">
    <property type="entry name" value="Peripla_BP_3"/>
    <property type="match status" value="1"/>
</dbReference>
<dbReference type="SMART" id="SM00354">
    <property type="entry name" value="HTH_LACI"/>
    <property type="match status" value="1"/>
</dbReference>
<sequence>MLATLKDVATKVGVSVTTVSRVLNNRGAISQETRDKVFQAVKELNYFPNEMARSLSNKNSHLLGLIVPYIAHPFFSKLTDSIEQASYRAGYKLMLCTSGQDPQREMESFSMLCANNVAGVMICSRIEEAASYFKNDFPIVSIERTIPDIPSVSCDNYKGGALVAREMAESGCRRVLLFGNQVSEYLPSYLRYQGFLEECGRLGLDAGTYFIGAEDLFAEGLSDDIAAVFQGGPQPDGIFATSDVLAARLINCLGSVREKLRRLVVVGFDGIDLSDYCGISTVVQPIREMGSLAVDILLQRIEGKMVPDRSVLPVAFLRRNSSGPGASVIR</sequence>
<protein>
    <recommendedName>
        <fullName evidence="5">HTH lacI-type domain-containing protein</fullName>
    </recommendedName>
</protein>
<dbReference type="PANTHER" id="PTHR30146:SF95">
    <property type="entry name" value="RIBOSE OPERON REPRESSOR"/>
    <property type="match status" value="1"/>
</dbReference>
<evidence type="ECO:0000259" key="5">
    <source>
        <dbReference type="PROSITE" id="PS50932"/>
    </source>
</evidence>
<gene>
    <name evidence="6" type="ORF">ADH66_16110</name>
</gene>
<dbReference type="SUPFAM" id="SSF53822">
    <property type="entry name" value="Periplasmic binding protein-like I"/>
    <property type="match status" value="1"/>
</dbReference>
<reference evidence="7" key="1">
    <citation type="submission" date="2017-05" db="EMBL/GenBank/DDBJ databases">
        <title>Improved OligoMM genomes.</title>
        <authorList>
            <person name="Garzetti D."/>
        </authorList>
    </citation>
    <scope>NUCLEOTIDE SEQUENCE [LARGE SCALE GENOMIC DNA]</scope>
    <source>
        <strain evidence="7">KB18</strain>
    </source>
</reference>
<dbReference type="InterPro" id="IPR000843">
    <property type="entry name" value="HTH_LacI"/>
</dbReference>
<dbReference type="Pfam" id="PF00356">
    <property type="entry name" value="LacI"/>
    <property type="match status" value="1"/>
</dbReference>
<keyword evidence="4" id="KW-0804">Transcription</keyword>
<dbReference type="InterPro" id="IPR010982">
    <property type="entry name" value="Lambda_DNA-bd_dom_sf"/>
</dbReference>
<keyword evidence="3" id="KW-0238">DNA-binding</keyword>